<gene>
    <name evidence="1" type="ORF">M5X19_31975</name>
</gene>
<dbReference type="EMBL" id="JAMDMX010000143">
    <property type="protein sequence ID" value="MCY9697442.1"/>
    <property type="molecule type" value="Genomic_DNA"/>
</dbReference>
<protein>
    <submittedName>
        <fullName evidence="1">Sensory rhodopsin transducer</fullName>
    </submittedName>
</protein>
<keyword evidence="2" id="KW-1185">Reference proteome</keyword>
<evidence type="ECO:0000313" key="1">
    <source>
        <dbReference type="EMBL" id="MCY9697442.1"/>
    </source>
</evidence>
<reference evidence="1 2" key="1">
    <citation type="submission" date="2022-05" db="EMBL/GenBank/DDBJ databases">
        <title>Genome Sequencing of Bee-Associated Microbes.</title>
        <authorList>
            <person name="Dunlap C."/>
        </authorList>
    </citation>
    <scope>NUCLEOTIDE SEQUENCE [LARGE SCALE GENOMIC DNA]</scope>
    <source>
        <strain evidence="1 2">NRRL B-14421</strain>
    </source>
</reference>
<dbReference type="InterPro" id="IPR036698">
    <property type="entry name" value="TM1070-like_sf"/>
</dbReference>
<dbReference type="RefSeq" id="WP_029197587.1">
    <property type="nucleotide sequence ID" value="NZ_JAMDMW010000126.1"/>
</dbReference>
<dbReference type="Proteomes" id="UP001527099">
    <property type="component" value="Unassembled WGS sequence"/>
</dbReference>
<dbReference type="Pfam" id="PF07100">
    <property type="entry name" value="ASRT"/>
    <property type="match status" value="1"/>
</dbReference>
<sequence>MIGKITWLIPDGFLPPKSTGEQISHEAVCVLNVGNEDADIRLTFYFEDREPMDRFRAACHARRTHHIRLDRLKDSEGNPVPIGVPYAIEVASSVPIIVQHSRLDTTQEALALFTTMAYPVE</sequence>
<proteinExistence type="predicted"/>
<dbReference type="PIRSF" id="PIRSF008711">
    <property type="entry name" value="UCP008711"/>
    <property type="match status" value="1"/>
</dbReference>
<name>A0ABT4GMK0_9BACL</name>
<dbReference type="InterPro" id="IPR009794">
    <property type="entry name" value="ASRT"/>
</dbReference>
<evidence type="ECO:0000313" key="2">
    <source>
        <dbReference type="Proteomes" id="UP001527099"/>
    </source>
</evidence>
<comment type="caution">
    <text evidence="1">The sequence shown here is derived from an EMBL/GenBank/DDBJ whole genome shotgun (WGS) entry which is preliminary data.</text>
</comment>
<dbReference type="SUPFAM" id="SSF89232">
    <property type="entry name" value="Hypothetical protein TM1070"/>
    <property type="match status" value="1"/>
</dbReference>
<dbReference type="Gene3D" id="2.60.290.11">
    <property type="entry name" value="TM1070-like"/>
    <property type="match status" value="1"/>
</dbReference>
<organism evidence="1 2">
    <name type="scientific">Paenibacillus alginolyticus</name>
    <dbReference type="NCBI Taxonomy" id="59839"/>
    <lineage>
        <taxon>Bacteria</taxon>
        <taxon>Bacillati</taxon>
        <taxon>Bacillota</taxon>
        <taxon>Bacilli</taxon>
        <taxon>Bacillales</taxon>
        <taxon>Paenibacillaceae</taxon>
        <taxon>Paenibacillus</taxon>
    </lineage>
</organism>
<accession>A0ABT4GMK0</accession>